<protein>
    <submittedName>
        <fullName evidence="2">Uncharacterized protein</fullName>
    </submittedName>
</protein>
<name>A0A915KZG7_ROMCU</name>
<dbReference type="AlphaFoldDB" id="A0A915KZG7"/>
<proteinExistence type="predicted"/>
<accession>A0A915KZG7</accession>
<sequence>MIGLMYYHSKYSGLIPSDGFSLQLILLRFVNLQTSSISKRFSIPKKCLRRNVRIALNAYCRIKLNHLSRTRANSFQIIKNLRDLRVEITLFVRKYCLISILEITAFKFKLWLDGTVPLPTTGTPRQFCIYMLNKSLMVDDSFSFILECFFIQLETALFEAERNEVIILILSTILYVDVNFGVKFFVCSLAVDF</sequence>
<evidence type="ECO:0000313" key="2">
    <source>
        <dbReference type="WBParaSite" id="nRc.2.0.1.t43565-RA"/>
    </source>
</evidence>
<organism evidence="1 2">
    <name type="scientific">Romanomermis culicivorax</name>
    <name type="common">Nematode worm</name>
    <dbReference type="NCBI Taxonomy" id="13658"/>
    <lineage>
        <taxon>Eukaryota</taxon>
        <taxon>Metazoa</taxon>
        <taxon>Ecdysozoa</taxon>
        <taxon>Nematoda</taxon>
        <taxon>Enoplea</taxon>
        <taxon>Dorylaimia</taxon>
        <taxon>Mermithida</taxon>
        <taxon>Mermithoidea</taxon>
        <taxon>Mermithidae</taxon>
        <taxon>Romanomermis</taxon>
    </lineage>
</organism>
<reference evidence="2" key="1">
    <citation type="submission" date="2022-11" db="UniProtKB">
        <authorList>
            <consortium name="WormBaseParasite"/>
        </authorList>
    </citation>
    <scope>IDENTIFICATION</scope>
</reference>
<keyword evidence="1" id="KW-1185">Reference proteome</keyword>
<evidence type="ECO:0000313" key="1">
    <source>
        <dbReference type="Proteomes" id="UP000887565"/>
    </source>
</evidence>
<dbReference type="Proteomes" id="UP000887565">
    <property type="component" value="Unplaced"/>
</dbReference>
<dbReference type="WBParaSite" id="nRc.2.0.1.t43565-RA">
    <property type="protein sequence ID" value="nRc.2.0.1.t43565-RA"/>
    <property type="gene ID" value="nRc.2.0.1.g43565"/>
</dbReference>